<comment type="caution">
    <text evidence="1">The sequence shown here is derived from an EMBL/GenBank/DDBJ whole genome shotgun (WGS) entry which is preliminary data.</text>
</comment>
<organism evidence="1 2">
    <name type="scientific">Halteria grandinella</name>
    <dbReference type="NCBI Taxonomy" id="5974"/>
    <lineage>
        <taxon>Eukaryota</taxon>
        <taxon>Sar</taxon>
        <taxon>Alveolata</taxon>
        <taxon>Ciliophora</taxon>
        <taxon>Intramacronucleata</taxon>
        <taxon>Spirotrichea</taxon>
        <taxon>Stichotrichia</taxon>
        <taxon>Sporadotrichida</taxon>
        <taxon>Halteriidae</taxon>
        <taxon>Halteria</taxon>
    </lineage>
</organism>
<name>A0A8J8SVR6_HALGN</name>
<gene>
    <name evidence="1" type="ORF">FGO68_gene4858</name>
</gene>
<protein>
    <submittedName>
        <fullName evidence="1">Uncharacterized protein</fullName>
    </submittedName>
</protein>
<dbReference type="EMBL" id="RRYP01024296">
    <property type="protein sequence ID" value="TNV72096.1"/>
    <property type="molecule type" value="Genomic_DNA"/>
</dbReference>
<dbReference type="Proteomes" id="UP000785679">
    <property type="component" value="Unassembled WGS sequence"/>
</dbReference>
<accession>A0A8J8SVR6</accession>
<keyword evidence="2" id="KW-1185">Reference proteome</keyword>
<sequence length="168" mass="18490">MLQEVTVPVPTIEKIQCPPDQGLPCVVTVTWTELPPVIENGTIPDSVLLVLSNSTANQTYEVPSSLLSYDIDLDETFYEQNSNITVWVGLFFPDYNSTLYSENTTLMTPGIPIVNGILNSTGRDMITPTAISVNLTNITVANDPIVTPMEYVLQYSADEGKSWEDLTN</sequence>
<reference evidence="1" key="1">
    <citation type="submission" date="2019-06" db="EMBL/GenBank/DDBJ databases">
        <authorList>
            <person name="Zheng W."/>
        </authorList>
    </citation>
    <scope>NUCLEOTIDE SEQUENCE</scope>
    <source>
        <strain evidence="1">QDHG01</strain>
    </source>
</reference>
<evidence type="ECO:0000313" key="1">
    <source>
        <dbReference type="EMBL" id="TNV72096.1"/>
    </source>
</evidence>
<proteinExistence type="predicted"/>
<evidence type="ECO:0000313" key="2">
    <source>
        <dbReference type="Proteomes" id="UP000785679"/>
    </source>
</evidence>
<dbReference type="AlphaFoldDB" id="A0A8J8SVR6"/>